<sequence length="76" mass="8167">MEPDHRAAAGSPTPPRGPEVNADKKNPSGKNPPRAEVGDTCRPGRDLSSNSDHGIVMYSRKKCEGRSVFVFGYLAV</sequence>
<gene>
    <name evidence="2" type="ORF">F2P81_007187</name>
</gene>
<accession>A0A6A4T8V7</accession>
<reference evidence="2 3" key="1">
    <citation type="submission" date="2019-06" db="EMBL/GenBank/DDBJ databases">
        <title>Draft genomes of female and male turbot (Scophthalmus maximus).</title>
        <authorList>
            <person name="Xu H."/>
            <person name="Xu X.-W."/>
            <person name="Shao C."/>
            <person name="Chen S."/>
        </authorList>
    </citation>
    <scope>NUCLEOTIDE SEQUENCE [LARGE SCALE GENOMIC DNA]</scope>
    <source>
        <strain evidence="2">Ysfricsl-2016a</strain>
        <tissue evidence="2">Blood</tissue>
    </source>
</reference>
<dbReference type="EMBL" id="VEVO01000006">
    <property type="protein sequence ID" value="KAF0041289.1"/>
    <property type="molecule type" value="Genomic_DNA"/>
</dbReference>
<name>A0A6A4T8V7_SCOMX</name>
<feature type="region of interest" description="Disordered" evidence="1">
    <location>
        <begin position="1"/>
        <end position="52"/>
    </location>
</feature>
<comment type="caution">
    <text evidence="2">The sequence shown here is derived from an EMBL/GenBank/DDBJ whole genome shotgun (WGS) entry which is preliminary data.</text>
</comment>
<protein>
    <submittedName>
        <fullName evidence="2">Uncharacterized protein</fullName>
    </submittedName>
</protein>
<organism evidence="2 3">
    <name type="scientific">Scophthalmus maximus</name>
    <name type="common">Turbot</name>
    <name type="synonym">Psetta maxima</name>
    <dbReference type="NCBI Taxonomy" id="52904"/>
    <lineage>
        <taxon>Eukaryota</taxon>
        <taxon>Metazoa</taxon>
        <taxon>Chordata</taxon>
        <taxon>Craniata</taxon>
        <taxon>Vertebrata</taxon>
        <taxon>Euteleostomi</taxon>
        <taxon>Actinopterygii</taxon>
        <taxon>Neopterygii</taxon>
        <taxon>Teleostei</taxon>
        <taxon>Neoteleostei</taxon>
        <taxon>Acanthomorphata</taxon>
        <taxon>Carangaria</taxon>
        <taxon>Pleuronectiformes</taxon>
        <taxon>Pleuronectoidei</taxon>
        <taxon>Scophthalmidae</taxon>
        <taxon>Scophthalmus</taxon>
    </lineage>
</organism>
<dbReference type="AlphaFoldDB" id="A0A6A4T8V7"/>
<dbReference type="Proteomes" id="UP000438429">
    <property type="component" value="Unassembled WGS sequence"/>
</dbReference>
<evidence type="ECO:0000256" key="1">
    <source>
        <dbReference type="SAM" id="MobiDB-lite"/>
    </source>
</evidence>
<evidence type="ECO:0000313" key="3">
    <source>
        <dbReference type="Proteomes" id="UP000438429"/>
    </source>
</evidence>
<evidence type="ECO:0000313" key="2">
    <source>
        <dbReference type="EMBL" id="KAF0041289.1"/>
    </source>
</evidence>
<proteinExistence type="predicted"/>
<feature type="compositionally biased region" description="Basic and acidic residues" evidence="1">
    <location>
        <begin position="36"/>
        <end position="45"/>
    </location>
</feature>